<feature type="region of interest" description="Disordered" evidence="4">
    <location>
        <begin position="1"/>
        <end position="65"/>
    </location>
</feature>
<evidence type="ECO:0000313" key="7">
    <source>
        <dbReference type="Proteomes" id="UP000612055"/>
    </source>
</evidence>
<dbReference type="OrthoDB" id="497380at2759"/>
<gene>
    <name evidence="6" type="ORF">HYH03_003047</name>
</gene>
<name>A0A835Y9L0_9CHLO</name>
<dbReference type="Gene3D" id="1.25.10.10">
    <property type="entry name" value="Leucine-rich Repeat Variant"/>
    <property type="match status" value="1"/>
</dbReference>
<evidence type="ECO:0000256" key="4">
    <source>
        <dbReference type="SAM" id="MobiDB-lite"/>
    </source>
</evidence>
<dbReference type="PROSITE" id="PS50303">
    <property type="entry name" value="PUM_HD"/>
    <property type="match status" value="1"/>
</dbReference>
<sequence length="813" mass="85714">MAKPGKPAPAGKPGKPTGKPSPGGKRKAERALPAAAPAKKPKVRAEGGKPGGADALKKLSSKDKREKIREKKLAFKKNWNIIQDSVLLWEKLRPRETPDEDRRELVSDILKKVKGKLLELSNHHTASRIIQHCIKHGGEAERKVVMEEVKANIVELSRSKYGHFLVRKLINTAKKDDVPALVRLFRGQVANLLRQPYGADVITDLYDVASTADRNALCAEFYGKEFVLFGGLTGEASRLHSLKQLMAGVPPAKQRAVLLHMTKCLQPIMEKALVHPPMTHRLLKDYLECAPGLAVEDAVETLSATGEAVLRMVHTHEGAAAACMVLGYGTPKDRKKLVRAMKGHVPAMAADEWGHAVLCMALSCVDDTALTGKVLVPEIKELMGQGVHQTTFVRVLLSLLAPGSRRHFPPAIHELLHPPQRTVRGSSGKSVTELDEQEEDAMDFHAAAGAGDEGDDGDDLFAAPKGKGGKKGKQQGGKGGAADKAKPKAKGRKPAPEEDEEEKADAEAGKGDGGEEGEERVLGASKKDPVVRRRELLGAGPKAMSAALTAAVAAEAGALLRSPHSCELVVEVARGGDDGLLQELQSAGVAEVQAALVEDAARSAEEVAEASGAAIDDEDGGAEAGPSSSRDPNGEHLMTSYYSSRALRRLLLAAADESPPGAAAAFAKAFWEGALKGRCGRWVGSHGEKVLAALLHCGVAEVVAAASKELKGLVKQPLEEWASKFLTHGHEGGRDKAAKKGKEAGPGPSAAGAKAQEVAKPEAKPEAQAGKKGKGGQAAKAPEPAPEAAPAGRPKRAAAVRAAEGAKAKQAKR</sequence>
<dbReference type="InterPro" id="IPR001313">
    <property type="entry name" value="Pumilio_RNA-bd_rpt"/>
</dbReference>
<dbReference type="SUPFAM" id="SSF48371">
    <property type="entry name" value="ARM repeat"/>
    <property type="match status" value="1"/>
</dbReference>
<proteinExistence type="predicted"/>
<evidence type="ECO:0000313" key="6">
    <source>
        <dbReference type="EMBL" id="KAG2498855.1"/>
    </source>
</evidence>
<feature type="repeat" description="Pumilio" evidence="3">
    <location>
        <begin position="148"/>
        <end position="183"/>
    </location>
</feature>
<dbReference type="InterPro" id="IPR033133">
    <property type="entry name" value="PUM-HD"/>
</dbReference>
<accession>A0A835Y9L0</accession>
<evidence type="ECO:0000256" key="1">
    <source>
        <dbReference type="ARBA" id="ARBA00022737"/>
    </source>
</evidence>
<protein>
    <recommendedName>
        <fullName evidence="5">PUM-HD domain-containing protein</fullName>
    </recommendedName>
</protein>
<comment type="caution">
    <text evidence="6">The sequence shown here is derived from an EMBL/GenBank/DDBJ whole genome shotgun (WGS) entry which is preliminary data.</text>
</comment>
<dbReference type="InterPro" id="IPR011989">
    <property type="entry name" value="ARM-like"/>
</dbReference>
<dbReference type="Pfam" id="PF08144">
    <property type="entry name" value="CPL"/>
    <property type="match status" value="1"/>
</dbReference>
<evidence type="ECO:0000259" key="5">
    <source>
        <dbReference type="PROSITE" id="PS50303"/>
    </source>
</evidence>
<feature type="region of interest" description="Disordered" evidence="4">
    <location>
        <begin position="410"/>
        <end position="435"/>
    </location>
</feature>
<keyword evidence="1" id="KW-0677">Repeat</keyword>
<dbReference type="InterPro" id="IPR016024">
    <property type="entry name" value="ARM-type_fold"/>
</dbReference>
<feature type="region of interest" description="Disordered" evidence="4">
    <location>
        <begin position="607"/>
        <end position="636"/>
    </location>
</feature>
<dbReference type="GO" id="GO:0005730">
    <property type="term" value="C:nucleolus"/>
    <property type="evidence" value="ECO:0007669"/>
    <property type="project" value="TreeGrafter"/>
</dbReference>
<organism evidence="6 7">
    <name type="scientific">Edaphochlamys debaryana</name>
    <dbReference type="NCBI Taxonomy" id="47281"/>
    <lineage>
        <taxon>Eukaryota</taxon>
        <taxon>Viridiplantae</taxon>
        <taxon>Chlorophyta</taxon>
        <taxon>core chlorophytes</taxon>
        <taxon>Chlorophyceae</taxon>
        <taxon>CS clade</taxon>
        <taxon>Chlamydomonadales</taxon>
        <taxon>Chlamydomonadales incertae sedis</taxon>
        <taxon>Edaphochlamys</taxon>
    </lineage>
</organism>
<feature type="compositionally biased region" description="Low complexity" evidence="4">
    <location>
        <begin position="1"/>
        <end position="23"/>
    </location>
</feature>
<evidence type="ECO:0000256" key="3">
    <source>
        <dbReference type="PROSITE-ProRule" id="PRU00317"/>
    </source>
</evidence>
<keyword evidence="2" id="KW-0694">RNA-binding</keyword>
<dbReference type="GO" id="GO:0003729">
    <property type="term" value="F:mRNA binding"/>
    <property type="evidence" value="ECO:0007669"/>
    <property type="project" value="TreeGrafter"/>
</dbReference>
<evidence type="ECO:0000256" key="2">
    <source>
        <dbReference type="ARBA" id="ARBA00022884"/>
    </source>
</evidence>
<dbReference type="SMART" id="SM00025">
    <property type="entry name" value="Pumilio"/>
    <property type="match status" value="4"/>
</dbReference>
<dbReference type="PANTHER" id="PTHR13389">
    <property type="entry name" value="PUMILIO HOMOLOG 3"/>
    <property type="match status" value="1"/>
</dbReference>
<dbReference type="Proteomes" id="UP000612055">
    <property type="component" value="Unassembled WGS sequence"/>
</dbReference>
<keyword evidence="7" id="KW-1185">Reference proteome</keyword>
<feature type="region of interest" description="Disordered" evidence="4">
    <location>
        <begin position="727"/>
        <end position="813"/>
    </location>
</feature>
<feature type="compositionally biased region" description="Basic and acidic residues" evidence="4">
    <location>
        <begin position="55"/>
        <end position="65"/>
    </location>
</feature>
<feature type="repeat" description="Pumilio" evidence="3">
    <location>
        <begin position="112"/>
        <end position="147"/>
    </location>
</feature>
<dbReference type="InterPro" id="IPR040059">
    <property type="entry name" value="PUM3"/>
</dbReference>
<reference evidence="6" key="1">
    <citation type="journal article" date="2020" name="bioRxiv">
        <title>Comparative genomics of Chlamydomonas.</title>
        <authorList>
            <person name="Craig R.J."/>
            <person name="Hasan A.R."/>
            <person name="Ness R.W."/>
            <person name="Keightley P.D."/>
        </authorList>
    </citation>
    <scope>NUCLEOTIDE SEQUENCE</scope>
    <source>
        <strain evidence="6">CCAP 11/70</strain>
    </source>
</reference>
<feature type="compositionally biased region" description="Low complexity" evidence="4">
    <location>
        <begin position="777"/>
        <end position="792"/>
    </location>
</feature>
<feature type="compositionally biased region" description="Basic and acidic residues" evidence="4">
    <location>
        <begin position="505"/>
        <end position="527"/>
    </location>
</feature>
<dbReference type="Pfam" id="PF00806">
    <property type="entry name" value="PUF"/>
    <property type="match status" value="2"/>
</dbReference>
<dbReference type="EMBL" id="JAEHOE010000008">
    <property type="protein sequence ID" value="KAG2498855.1"/>
    <property type="molecule type" value="Genomic_DNA"/>
</dbReference>
<feature type="compositionally biased region" description="Low complexity" evidence="4">
    <location>
        <begin position="745"/>
        <end position="756"/>
    </location>
</feature>
<dbReference type="InterPro" id="IPR012959">
    <property type="entry name" value="CPL_dom"/>
</dbReference>
<dbReference type="GO" id="GO:0006417">
    <property type="term" value="P:regulation of translation"/>
    <property type="evidence" value="ECO:0007669"/>
    <property type="project" value="TreeGrafter"/>
</dbReference>
<dbReference type="PROSITE" id="PS50302">
    <property type="entry name" value="PUM"/>
    <property type="match status" value="2"/>
</dbReference>
<feature type="region of interest" description="Disordered" evidence="4">
    <location>
        <begin position="447"/>
        <end position="527"/>
    </location>
</feature>
<dbReference type="AlphaFoldDB" id="A0A835Y9L0"/>
<feature type="domain" description="PUM-HD" evidence="5">
    <location>
        <begin position="83"/>
        <end position="439"/>
    </location>
</feature>
<feature type="compositionally biased region" description="Basic and acidic residues" evidence="4">
    <location>
        <begin position="727"/>
        <end position="743"/>
    </location>
</feature>
<dbReference type="PANTHER" id="PTHR13389:SF0">
    <property type="entry name" value="PUMILIO HOMOLOG 3"/>
    <property type="match status" value="1"/>
</dbReference>